<gene>
    <name evidence="9" type="ORF">SAMN05216462_2601</name>
</gene>
<dbReference type="InterPro" id="IPR019734">
    <property type="entry name" value="TPR_rpt"/>
</dbReference>
<proteinExistence type="inferred from homology"/>
<keyword evidence="5" id="KW-0998">Cell outer membrane</keyword>
<organism evidence="9 10">
    <name type="scientific">Xylanibacter ruminicola</name>
    <name type="common">Prevotella ruminicola</name>
    <dbReference type="NCBI Taxonomy" id="839"/>
    <lineage>
        <taxon>Bacteria</taxon>
        <taxon>Pseudomonadati</taxon>
        <taxon>Bacteroidota</taxon>
        <taxon>Bacteroidia</taxon>
        <taxon>Bacteroidales</taxon>
        <taxon>Prevotellaceae</taxon>
        <taxon>Xylanibacter</taxon>
    </lineage>
</organism>
<feature type="domain" description="SusD-like N-terminal" evidence="8">
    <location>
        <begin position="28"/>
        <end position="228"/>
    </location>
</feature>
<evidence type="ECO:0000259" key="7">
    <source>
        <dbReference type="Pfam" id="PF07980"/>
    </source>
</evidence>
<keyword evidence="4" id="KW-0472">Membrane</keyword>
<dbReference type="Proteomes" id="UP000182257">
    <property type="component" value="Unassembled WGS sequence"/>
</dbReference>
<evidence type="ECO:0000256" key="3">
    <source>
        <dbReference type="ARBA" id="ARBA00022729"/>
    </source>
</evidence>
<name>A0A1H4E6E3_XYLRU</name>
<evidence type="ECO:0000256" key="2">
    <source>
        <dbReference type="ARBA" id="ARBA00006275"/>
    </source>
</evidence>
<reference evidence="9 10" key="1">
    <citation type="submission" date="2016-10" db="EMBL/GenBank/DDBJ databases">
        <authorList>
            <person name="de Groot N.N."/>
        </authorList>
    </citation>
    <scope>NUCLEOTIDE SEQUENCE [LARGE SCALE GENOMIC DNA]</scope>
    <source>
        <strain evidence="9 10">D31d</strain>
    </source>
</reference>
<dbReference type="InterPro" id="IPR012944">
    <property type="entry name" value="SusD_RagB_dom"/>
</dbReference>
<keyword evidence="3 6" id="KW-0732">Signal</keyword>
<dbReference type="PROSITE" id="PS51257">
    <property type="entry name" value="PROKAR_LIPOPROTEIN"/>
    <property type="match status" value="1"/>
</dbReference>
<evidence type="ECO:0000256" key="6">
    <source>
        <dbReference type="SAM" id="SignalP"/>
    </source>
</evidence>
<comment type="similarity">
    <text evidence="2">Belongs to the SusD family.</text>
</comment>
<feature type="domain" description="RagB/SusD" evidence="7">
    <location>
        <begin position="268"/>
        <end position="615"/>
    </location>
</feature>
<dbReference type="SMART" id="SM00028">
    <property type="entry name" value="TPR"/>
    <property type="match status" value="2"/>
</dbReference>
<dbReference type="GO" id="GO:0009279">
    <property type="term" value="C:cell outer membrane"/>
    <property type="evidence" value="ECO:0007669"/>
    <property type="project" value="UniProtKB-SubCell"/>
</dbReference>
<protein>
    <submittedName>
        <fullName evidence="9">Starch-binding associating with outer membrane</fullName>
    </submittedName>
</protein>
<dbReference type="InterPro" id="IPR011990">
    <property type="entry name" value="TPR-like_helical_dom_sf"/>
</dbReference>
<dbReference type="Pfam" id="PF07980">
    <property type="entry name" value="SusD_RagB"/>
    <property type="match status" value="1"/>
</dbReference>
<dbReference type="SUPFAM" id="SSF48452">
    <property type="entry name" value="TPR-like"/>
    <property type="match status" value="1"/>
</dbReference>
<evidence type="ECO:0000256" key="5">
    <source>
        <dbReference type="ARBA" id="ARBA00023237"/>
    </source>
</evidence>
<evidence type="ECO:0000256" key="4">
    <source>
        <dbReference type="ARBA" id="ARBA00023136"/>
    </source>
</evidence>
<dbReference type="InterPro" id="IPR033985">
    <property type="entry name" value="SusD-like_N"/>
</dbReference>
<dbReference type="Gene3D" id="1.25.40.390">
    <property type="match status" value="1"/>
</dbReference>
<feature type="signal peptide" evidence="6">
    <location>
        <begin position="1"/>
        <end position="23"/>
    </location>
</feature>
<evidence type="ECO:0000259" key="8">
    <source>
        <dbReference type="Pfam" id="PF14322"/>
    </source>
</evidence>
<accession>A0A1H4E6E3</accession>
<dbReference type="AlphaFoldDB" id="A0A1H4E6E3"/>
<evidence type="ECO:0000313" key="9">
    <source>
        <dbReference type="EMBL" id="SEA80644.1"/>
    </source>
</evidence>
<comment type="subcellular location">
    <subcellularLocation>
        <location evidence="1">Cell outer membrane</location>
    </subcellularLocation>
</comment>
<feature type="chain" id="PRO_5010223731" evidence="6">
    <location>
        <begin position="24"/>
        <end position="615"/>
    </location>
</feature>
<evidence type="ECO:0000313" key="10">
    <source>
        <dbReference type="Proteomes" id="UP000182257"/>
    </source>
</evidence>
<dbReference type="Pfam" id="PF14322">
    <property type="entry name" value="SusD-like_3"/>
    <property type="match status" value="1"/>
</dbReference>
<dbReference type="OrthoDB" id="1109873at2"/>
<evidence type="ECO:0000256" key="1">
    <source>
        <dbReference type="ARBA" id="ARBA00004442"/>
    </source>
</evidence>
<dbReference type="EMBL" id="FNRF01000005">
    <property type="protein sequence ID" value="SEA80644.1"/>
    <property type="molecule type" value="Genomic_DNA"/>
</dbReference>
<dbReference type="RefSeq" id="WP_074761908.1">
    <property type="nucleotide sequence ID" value="NZ_FNRF01000005.1"/>
</dbReference>
<sequence>MEKKIINNMCRSLILAASSIAFTACNADFLDTQPSDRVGTDLVWSTYNMADAVVNGAYERFYWEQQGECPDWQNFDAATDVCDLDANWGGYDWARGRCNAGYWGFNDWWKRLYEEIYRTSNVINNLDRCEAMSASERARDIAECKFLRAWAYYRANVLWRGVPIYTEPVEYGEDTRPRNTADEVWQQIIKDCSEAINEPSLPNKYATSDKNYGRVTKACAYYLRGQVYMWLKDWDKAAADFTAITTMGFQLFPDYKNMFKAANERNDEYIFQYQYTDEEGMGSLLGRTHGNRNTYTADGFGCWNNLIPNPYFVDSYEYADGKPFNMDEVFPGYSKMDPKARSVYFLRDGLDPNATNDKLKAGYQQMVTYGADMSQYDKDGNEARILAIYQNRDPRMLMNFITPYSTYKGGSTADCWDYTLRWPYIGSDNAAPYDLRTDTNDRFYYLWRKFVPEGRETKNGLNSDIDTPIFRYAGALISLAEALNEQGKTDEAVKYINMVRARIPGLALLNSNEYTKVTGQDNMRERIRNEYGWELCGEGQLYWKQLRWDTWLDRKLGTNRALVSDPSQLNGANGMTEIWGTKRYTNNYIGEHVKLFAVPQGELERNPNLTQNPGW</sequence>